<keyword evidence="5" id="KW-1185">Reference proteome</keyword>
<evidence type="ECO:0000256" key="1">
    <source>
        <dbReference type="ARBA" id="ARBA00010049"/>
    </source>
</evidence>
<accession>A0AAV0GFY5</accession>
<dbReference type="Pfam" id="PF01190">
    <property type="entry name" value="Pollen_Ole_e_1"/>
    <property type="match status" value="1"/>
</dbReference>
<evidence type="ECO:0000313" key="5">
    <source>
        <dbReference type="Proteomes" id="UP001152523"/>
    </source>
</evidence>
<comment type="similarity">
    <text evidence="1">Belongs to the Ole e I family.</text>
</comment>
<feature type="chain" id="PRO_5043549883" evidence="3">
    <location>
        <begin position="20"/>
        <end position="163"/>
    </location>
</feature>
<organism evidence="4 5">
    <name type="scientific">Cuscuta epithymum</name>
    <dbReference type="NCBI Taxonomy" id="186058"/>
    <lineage>
        <taxon>Eukaryota</taxon>
        <taxon>Viridiplantae</taxon>
        <taxon>Streptophyta</taxon>
        <taxon>Embryophyta</taxon>
        <taxon>Tracheophyta</taxon>
        <taxon>Spermatophyta</taxon>
        <taxon>Magnoliopsida</taxon>
        <taxon>eudicotyledons</taxon>
        <taxon>Gunneridae</taxon>
        <taxon>Pentapetalae</taxon>
        <taxon>asterids</taxon>
        <taxon>lamiids</taxon>
        <taxon>Solanales</taxon>
        <taxon>Convolvulaceae</taxon>
        <taxon>Cuscuteae</taxon>
        <taxon>Cuscuta</taxon>
        <taxon>Cuscuta subgen. Cuscuta</taxon>
    </lineage>
</organism>
<evidence type="ECO:0000256" key="2">
    <source>
        <dbReference type="ARBA" id="ARBA00023157"/>
    </source>
</evidence>
<protein>
    <submittedName>
        <fullName evidence="4">Uncharacterized protein</fullName>
    </submittedName>
</protein>
<dbReference type="AlphaFoldDB" id="A0AAV0GFY5"/>
<feature type="signal peptide" evidence="3">
    <location>
        <begin position="1"/>
        <end position="19"/>
    </location>
</feature>
<reference evidence="4" key="1">
    <citation type="submission" date="2022-07" db="EMBL/GenBank/DDBJ databases">
        <authorList>
            <person name="Macas J."/>
            <person name="Novak P."/>
            <person name="Neumann P."/>
        </authorList>
    </citation>
    <scope>NUCLEOTIDE SEQUENCE</scope>
</reference>
<dbReference type="PANTHER" id="PTHR31614">
    <property type="entry name" value="PROTEIN DOWNSTREAM OF FLC-RELATED"/>
    <property type="match status" value="1"/>
</dbReference>
<proteinExistence type="inferred from homology"/>
<evidence type="ECO:0000313" key="4">
    <source>
        <dbReference type="EMBL" id="CAH9146552.1"/>
    </source>
</evidence>
<name>A0AAV0GFY5_9ASTE</name>
<sequence>MARFAAAAALFVFCAFVAATVTVSASHSNLTVKGTVLLDYCNAGFETEAAVPLAGATVKLMCNCRKSYTATHTDYAVTDLNGEYTFSVQDHGDDVCDATLVSSSHTDASAPLRGRDSSRLSLTHNNGMVDGTRQANILLSGVKTPLARCGQILARYHLNDDNF</sequence>
<keyword evidence="3" id="KW-0732">Signal</keyword>
<comment type="caution">
    <text evidence="4">The sequence shown here is derived from an EMBL/GenBank/DDBJ whole genome shotgun (WGS) entry which is preliminary data.</text>
</comment>
<keyword evidence="2" id="KW-1015">Disulfide bond</keyword>
<evidence type="ECO:0000256" key="3">
    <source>
        <dbReference type="SAM" id="SignalP"/>
    </source>
</evidence>
<dbReference type="EMBL" id="CAMAPF010001106">
    <property type="protein sequence ID" value="CAH9146552.1"/>
    <property type="molecule type" value="Genomic_DNA"/>
</dbReference>
<dbReference type="PANTHER" id="PTHR31614:SF5">
    <property type="entry name" value="ALLERGEN-LIKE PROTEIN BRSN20"/>
    <property type="match status" value="1"/>
</dbReference>
<dbReference type="Proteomes" id="UP001152523">
    <property type="component" value="Unassembled WGS sequence"/>
</dbReference>
<dbReference type="InterPro" id="IPR006041">
    <property type="entry name" value="Pollen_Ole_e1_allergen"/>
</dbReference>
<gene>
    <name evidence="4" type="ORF">CEPIT_LOCUS43073</name>
</gene>